<organism evidence="2 3">
    <name type="scientific">Hyaloscypha hepaticicola</name>
    <dbReference type="NCBI Taxonomy" id="2082293"/>
    <lineage>
        <taxon>Eukaryota</taxon>
        <taxon>Fungi</taxon>
        <taxon>Dikarya</taxon>
        <taxon>Ascomycota</taxon>
        <taxon>Pezizomycotina</taxon>
        <taxon>Leotiomycetes</taxon>
        <taxon>Helotiales</taxon>
        <taxon>Hyaloscyphaceae</taxon>
        <taxon>Hyaloscypha</taxon>
    </lineage>
</organism>
<reference evidence="2 3" key="1">
    <citation type="submission" date="2016-05" db="EMBL/GenBank/DDBJ databases">
        <title>A degradative enzymes factory behind the ericoid mycorrhizal symbiosis.</title>
        <authorList>
            <consortium name="DOE Joint Genome Institute"/>
            <person name="Martino E."/>
            <person name="Morin E."/>
            <person name="Grelet G."/>
            <person name="Kuo A."/>
            <person name="Kohler A."/>
            <person name="Daghino S."/>
            <person name="Barry K."/>
            <person name="Choi C."/>
            <person name="Cichocki N."/>
            <person name="Clum A."/>
            <person name="Copeland A."/>
            <person name="Hainaut M."/>
            <person name="Haridas S."/>
            <person name="Labutti K."/>
            <person name="Lindquist E."/>
            <person name="Lipzen A."/>
            <person name="Khouja H.-R."/>
            <person name="Murat C."/>
            <person name="Ohm R."/>
            <person name="Olson A."/>
            <person name="Spatafora J."/>
            <person name="Veneault-Fourrey C."/>
            <person name="Henrissat B."/>
            <person name="Grigoriev I."/>
            <person name="Martin F."/>
            <person name="Perotto S."/>
        </authorList>
    </citation>
    <scope>NUCLEOTIDE SEQUENCE [LARGE SCALE GENOMIC DNA]</scope>
    <source>
        <strain evidence="2 3">UAMH 7357</strain>
    </source>
</reference>
<feature type="compositionally biased region" description="Basic and acidic residues" evidence="1">
    <location>
        <begin position="41"/>
        <end position="53"/>
    </location>
</feature>
<feature type="compositionally biased region" description="Basic and acidic residues" evidence="1">
    <location>
        <begin position="22"/>
        <end position="34"/>
    </location>
</feature>
<evidence type="ECO:0000313" key="3">
    <source>
        <dbReference type="Proteomes" id="UP000235672"/>
    </source>
</evidence>
<accession>A0A2J6Q472</accession>
<feature type="region of interest" description="Disordered" evidence="1">
    <location>
        <begin position="1"/>
        <end position="53"/>
    </location>
</feature>
<evidence type="ECO:0000256" key="1">
    <source>
        <dbReference type="SAM" id="MobiDB-lite"/>
    </source>
</evidence>
<gene>
    <name evidence="2" type="ORF">NA56DRAFT_128286</name>
</gene>
<dbReference type="EMBL" id="KZ613482">
    <property type="protein sequence ID" value="PMD21031.1"/>
    <property type="molecule type" value="Genomic_DNA"/>
</dbReference>
<sequence>MRGREHLEEELEKLESKAAGLRAEEKKQQEEAKTNEQQILESKKVDEKEKERTKNLLERELATIKEAIRVRKEVAVVEANRIAEGENLYGDEGEPGSQSEKKKSDFWHQTPYFAHSITL</sequence>
<dbReference type="OrthoDB" id="426718at2759"/>
<protein>
    <submittedName>
        <fullName evidence="2">Uncharacterized protein</fullName>
    </submittedName>
</protein>
<proteinExistence type="predicted"/>
<feature type="region of interest" description="Disordered" evidence="1">
    <location>
        <begin position="87"/>
        <end position="107"/>
    </location>
</feature>
<dbReference type="Proteomes" id="UP000235672">
    <property type="component" value="Unassembled WGS sequence"/>
</dbReference>
<dbReference type="AlphaFoldDB" id="A0A2J6Q472"/>
<keyword evidence="3" id="KW-1185">Reference proteome</keyword>
<evidence type="ECO:0000313" key="2">
    <source>
        <dbReference type="EMBL" id="PMD21031.1"/>
    </source>
</evidence>
<name>A0A2J6Q472_9HELO</name>